<evidence type="ECO:0000313" key="3">
    <source>
        <dbReference type="Proteomes" id="UP000037460"/>
    </source>
</evidence>
<accession>A0A0M0LRT3</accession>
<organism evidence="2 3">
    <name type="scientific">Chrysochromulina tobinii</name>
    <dbReference type="NCBI Taxonomy" id="1460289"/>
    <lineage>
        <taxon>Eukaryota</taxon>
        <taxon>Haptista</taxon>
        <taxon>Haptophyta</taxon>
        <taxon>Prymnesiophyceae</taxon>
        <taxon>Prymnesiales</taxon>
        <taxon>Chrysochromulinaceae</taxon>
        <taxon>Chrysochromulina</taxon>
    </lineage>
</organism>
<proteinExistence type="predicted"/>
<keyword evidence="1" id="KW-0812">Transmembrane</keyword>
<keyword evidence="1" id="KW-1133">Transmembrane helix</keyword>
<keyword evidence="1" id="KW-0472">Membrane</keyword>
<dbReference type="EMBL" id="JWZX01000157">
    <property type="protein sequence ID" value="KOO53607.1"/>
    <property type="molecule type" value="Genomic_DNA"/>
</dbReference>
<dbReference type="Proteomes" id="UP000037460">
    <property type="component" value="Unassembled WGS sequence"/>
</dbReference>
<name>A0A0M0LRT3_9EUKA</name>
<dbReference type="OrthoDB" id="410754at2759"/>
<dbReference type="PANTHER" id="PTHR35791:SF1">
    <property type="entry name" value="UPF0754 MEMBRANE PROTEIN YHEB"/>
    <property type="match status" value="1"/>
</dbReference>
<gene>
    <name evidence="2" type="ORF">Ctob_010700</name>
</gene>
<keyword evidence="3" id="KW-1185">Reference proteome</keyword>
<sequence length="303" mass="33369">MGVKMMFVPLEYRGLDLHRFDDAPYGLFGWQGVVPFRTEKMARQLTEIVTTDLLSLREAFSKIDPNHLASLLMPPVLEAIRRDAPNGEWVQSGLYFGFLLGIGQAAVWAMAPRAWTLPAAGALVGYVTNWLAIKLLFEPAEPTPVLGGAIVLQGLFEKRQKEVSEEFSAFLAARVLTSPRLFDELANGTHRAEFEALLRRVVPFIVPDAVVSAAANGLRDLASEPMHHPTHLYVAERLCIEPTLCHRLQQLSPSNFENLLHPVFKEDEVVLIVVGGVLGAAAGLVQLRFGWGGPEAVAKLAMR</sequence>
<reference evidence="3" key="1">
    <citation type="journal article" date="2015" name="PLoS Genet.">
        <title>Genome Sequence and Transcriptome Analyses of Chrysochromulina tobin: Metabolic Tools for Enhanced Algal Fitness in the Prominent Order Prymnesiales (Haptophyceae).</title>
        <authorList>
            <person name="Hovde B.T."/>
            <person name="Deodato C.R."/>
            <person name="Hunsperger H.M."/>
            <person name="Ryken S.A."/>
            <person name="Yost W."/>
            <person name="Jha R.K."/>
            <person name="Patterson J."/>
            <person name="Monnat R.J. Jr."/>
            <person name="Barlow S.B."/>
            <person name="Starkenburg S.R."/>
            <person name="Cattolico R.A."/>
        </authorList>
    </citation>
    <scope>NUCLEOTIDE SEQUENCE</scope>
    <source>
        <strain evidence="3">CCMP291</strain>
    </source>
</reference>
<evidence type="ECO:0000256" key="1">
    <source>
        <dbReference type="SAM" id="Phobius"/>
    </source>
</evidence>
<dbReference type="AlphaFoldDB" id="A0A0M0LRT3"/>
<evidence type="ECO:0000313" key="2">
    <source>
        <dbReference type="EMBL" id="KOO53607.1"/>
    </source>
</evidence>
<feature type="transmembrane region" description="Helical" evidence="1">
    <location>
        <begin position="269"/>
        <end position="289"/>
    </location>
</feature>
<evidence type="ECO:0008006" key="4">
    <source>
        <dbReference type="Google" id="ProtNLM"/>
    </source>
</evidence>
<dbReference type="PANTHER" id="PTHR35791">
    <property type="entry name" value="UPF0754 MEMBRANE PROTEIN YHEB"/>
    <property type="match status" value="1"/>
</dbReference>
<comment type="caution">
    <text evidence="2">The sequence shown here is derived from an EMBL/GenBank/DDBJ whole genome shotgun (WGS) entry which is preliminary data.</text>
</comment>
<protein>
    <recommendedName>
        <fullName evidence="4">DUF445 domain-containing protein</fullName>
    </recommendedName>
</protein>